<keyword evidence="3" id="KW-1185">Reference proteome</keyword>
<feature type="transmembrane region" description="Helical" evidence="1">
    <location>
        <begin position="179"/>
        <end position="198"/>
    </location>
</feature>
<keyword evidence="1" id="KW-1133">Transmembrane helix</keyword>
<feature type="transmembrane region" description="Helical" evidence="1">
    <location>
        <begin position="79"/>
        <end position="98"/>
    </location>
</feature>
<feature type="transmembrane region" description="Helical" evidence="1">
    <location>
        <begin position="310"/>
        <end position="328"/>
    </location>
</feature>
<keyword evidence="1" id="KW-0812">Transmembrane</keyword>
<feature type="transmembrane region" description="Helical" evidence="1">
    <location>
        <begin position="21"/>
        <end position="43"/>
    </location>
</feature>
<gene>
    <name evidence="2" type="ORF">XAT740_LOCUS50809</name>
</gene>
<feature type="transmembrane region" description="Helical" evidence="1">
    <location>
        <begin position="49"/>
        <end position="67"/>
    </location>
</feature>
<evidence type="ECO:0000313" key="2">
    <source>
        <dbReference type="EMBL" id="CAF1625198.1"/>
    </source>
</evidence>
<dbReference type="PANTHER" id="PTHR22168">
    <property type="entry name" value="TMEM26 PROTEIN"/>
    <property type="match status" value="1"/>
</dbReference>
<dbReference type="Pfam" id="PF09772">
    <property type="entry name" value="Tmem26"/>
    <property type="match status" value="3"/>
</dbReference>
<evidence type="ECO:0008006" key="4">
    <source>
        <dbReference type="Google" id="ProtNLM"/>
    </source>
</evidence>
<feature type="transmembrane region" description="Helical" evidence="1">
    <location>
        <begin position="340"/>
        <end position="359"/>
    </location>
</feature>
<evidence type="ECO:0000313" key="3">
    <source>
        <dbReference type="Proteomes" id="UP000663828"/>
    </source>
</evidence>
<reference evidence="2" key="1">
    <citation type="submission" date="2021-02" db="EMBL/GenBank/DDBJ databases">
        <authorList>
            <person name="Nowell W R."/>
        </authorList>
    </citation>
    <scope>NUCLEOTIDE SEQUENCE</scope>
</reference>
<dbReference type="Proteomes" id="UP000663828">
    <property type="component" value="Unassembled WGS sequence"/>
</dbReference>
<dbReference type="PANTHER" id="PTHR22168:SF3">
    <property type="entry name" value="TRANSMEMBRANE PROTEIN 26"/>
    <property type="match status" value="1"/>
</dbReference>
<dbReference type="InterPro" id="IPR019169">
    <property type="entry name" value="Transmembrane_26"/>
</dbReference>
<feature type="transmembrane region" description="Helical" evidence="1">
    <location>
        <begin position="148"/>
        <end position="167"/>
    </location>
</feature>
<feature type="transmembrane region" description="Helical" evidence="1">
    <location>
        <begin position="210"/>
        <end position="230"/>
    </location>
</feature>
<dbReference type="EMBL" id="CAJNOR010007905">
    <property type="protein sequence ID" value="CAF1625198.1"/>
    <property type="molecule type" value="Genomic_DNA"/>
</dbReference>
<accession>A0A816CJ63</accession>
<comment type="caution">
    <text evidence="2">The sequence shown here is derived from an EMBL/GenBank/DDBJ whole genome shotgun (WGS) entry which is preliminary data.</text>
</comment>
<feature type="transmembrane region" description="Helical" evidence="1">
    <location>
        <begin position="278"/>
        <end position="298"/>
    </location>
</feature>
<keyword evidence="1" id="KW-0472">Membrane</keyword>
<organism evidence="2 3">
    <name type="scientific">Adineta ricciae</name>
    <name type="common">Rotifer</name>
    <dbReference type="NCBI Taxonomy" id="249248"/>
    <lineage>
        <taxon>Eukaryota</taxon>
        <taxon>Metazoa</taxon>
        <taxon>Spiralia</taxon>
        <taxon>Gnathifera</taxon>
        <taxon>Rotifera</taxon>
        <taxon>Eurotatoria</taxon>
        <taxon>Bdelloidea</taxon>
        <taxon>Adinetida</taxon>
        <taxon>Adinetidae</taxon>
        <taxon>Adineta</taxon>
    </lineage>
</organism>
<sequence>MSKTEETLRACGRWICHSFDILKAILMRVIFALHATIAIIRIVVTKGDYWYLLNMCGVNFLLIELIVTIVKRKGKEPKWFSPCFFLYICTMIPPIWFLEINRINVKLGIAPMNQTEGDELTSMIEKGLISKANLNDKTKLLSLTVDDWVVAIEVTFLMTIIVGRWMLPKGRISRSALSQLLLVYLSLASDMIDLLSIFQEDKVIRNTEMVYSILAVFSWSTFQFSLNLVATRGRNFRAEPDPFNIDIPSVVKGQPRRTEKRSISTLCQKLCSSELPSIFITILMQDLPFLVLRLIAVIHFEIEEWGVEDAMIVEITFMFIIILGRWILPKGDISHSALSQLLLVYLSLASDILDLLTLFNEHEIQNSPVMIRSVLIVFSFCMFQFALNLTATRGRSFRAEFDQTEIEIHQRAPAQCSVSTITKPQPKHRQILSKILSRSQSTPNTRSATPSNPQMIRMRPATATISISPPDIIFENAEATSQEELQLTSKDLEQRNLNPRPSIISWNSLQSSYPNSPRLRKPTRKRSISESVKFFVQNRSSKFVRSEIWSILVTLALQDGPFFSIRLTAIIVYHVRSFLTYFFTFKNFLILVFQTYRIASICLEKDEHEQEFEEKLNSMRRMSIAASQLGVPLHRKI</sequence>
<feature type="transmembrane region" description="Helical" evidence="1">
    <location>
        <begin position="371"/>
        <end position="391"/>
    </location>
</feature>
<proteinExistence type="predicted"/>
<evidence type="ECO:0000256" key="1">
    <source>
        <dbReference type="SAM" id="Phobius"/>
    </source>
</evidence>
<dbReference type="AlphaFoldDB" id="A0A816CJ63"/>
<name>A0A816CJ63_ADIRI</name>
<protein>
    <recommendedName>
        <fullName evidence="4">Transmembrane protein 26</fullName>
    </recommendedName>
</protein>